<gene>
    <name evidence="1" type="ORF">B7O87_03825</name>
</gene>
<proteinExistence type="predicted"/>
<comment type="caution">
    <text evidence="1">The sequence shown here is derived from an EMBL/GenBank/DDBJ whole genome shotgun (WGS) entry which is preliminary data.</text>
</comment>
<evidence type="ECO:0000313" key="2">
    <source>
        <dbReference type="Proteomes" id="UP000192997"/>
    </source>
</evidence>
<accession>A0A1X4GAT1</accession>
<dbReference type="Proteomes" id="UP000192997">
    <property type="component" value="Unassembled WGS sequence"/>
</dbReference>
<dbReference type="RefSeq" id="WP_009344456.1">
    <property type="nucleotide sequence ID" value="NZ_NBYN01000014.1"/>
</dbReference>
<name>A0A1X4GAT1_9CYAN</name>
<evidence type="ECO:0000313" key="1">
    <source>
        <dbReference type="EMBL" id="OSO94304.1"/>
    </source>
</evidence>
<organism evidence="1 2">
    <name type="scientific">Cylindrospermopsis raciborskii CENA303</name>
    <dbReference type="NCBI Taxonomy" id="1170769"/>
    <lineage>
        <taxon>Bacteria</taxon>
        <taxon>Bacillati</taxon>
        <taxon>Cyanobacteriota</taxon>
        <taxon>Cyanophyceae</taxon>
        <taxon>Nostocales</taxon>
        <taxon>Aphanizomenonaceae</taxon>
        <taxon>Cylindrospermopsis</taxon>
    </lineage>
</organism>
<dbReference type="AlphaFoldDB" id="A0A1X4GAT1"/>
<reference evidence="2" key="1">
    <citation type="submission" date="2017-04" db="EMBL/GenBank/DDBJ databases">
        <authorList>
            <person name="Abreu V.A."/>
            <person name="Popin R.V."/>
            <person name="Rigonato J."/>
            <person name="Andreote A.P."/>
            <person name="Schaker P.C."/>
            <person name="Hoff-Risseti C."/>
            <person name="Alvarenga D.O."/>
            <person name="Varani A.M."/>
            <person name="Fiore M.F."/>
        </authorList>
    </citation>
    <scope>NUCLEOTIDE SEQUENCE [LARGE SCALE GENOMIC DNA]</scope>
    <source>
        <strain evidence="2">CENA303</strain>
    </source>
</reference>
<protein>
    <recommendedName>
        <fullName evidence="3">DnaD domain-containing protein</fullName>
    </recommendedName>
</protein>
<dbReference type="EMBL" id="NBYN01000014">
    <property type="protein sequence ID" value="OSO94304.1"/>
    <property type="molecule type" value="Genomic_DNA"/>
</dbReference>
<evidence type="ECO:0008006" key="3">
    <source>
        <dbReference type="Google" id="ProtNLM"/>
    </source>
</evidence>
<sequence length="224" mass="25855">MLTKFPSPYTELAVNLLVHYGFDLNGHSAIELITSWGKEYPHDWLHIGIIEALYQGRYKAISVQQILTFWQRRGCVYYHFNTEFERMICNRFPEILKQDSDTVSSVVTSLNLTRPRNGIKKVSPHSDNYHFQNNELSEDLFMETRLAPLPILPQTRNSPYNSSKLVKDVVNREQEINHQSLSEPKPLSELISVHNNHPPIGQFTPESNNNSEVFTSKLIAMTIN</sequence>